<dbReference type="EMBL" id="CP001932">
    <property type="protein sequence ID" value="ADD05366.1"/>
    <property type="molecule type" value="Genomic_DNA"/>
</dbReference>
<keyword evidence="2" id="KW-1185">Reference proteome</keyword>
<organism evidence="1 2">
    <name type="scientific">Natrialba magadii (strain ATCC 43099 / DSM 3394 / CCM 3739 / CIP 104546 / IAM 13178 / JCM 8861 / NBRC 102185 / NCIMB 2190 / MS3)</name>
    <name type="common">Natronobacterium magadii</name>
    <dbReference type="NCBI Taxonomy" id="547559"/>
    <lineage>
        <taxon>Archaea</taxon>
        <taxon>Methanobacteriati</taxon>
        <taxon>Methanobacteriota</taxon>
        <taxon>Stenosarchaea group</taxon>
        <taxon>Halobacteria</taxon>
        <taxon>Halobacteriales</taxon>
        <taxon>Natrialbaceae</taxon>
        <taxon>Natrialba</taxon>
    </lineage>
</organism>
<evidence type="ECO:0000313" key="2">
    <source>
        <dbReference type="Proteomes" id="UP000001879"/>
    </source>
</evidence>
<gene>
    <name evidence="1" type="ordered locus">Nmag_1792</name>
</gene>
<dbReference type="PaxDb" id="547559-Nmag_1792"/>
<reference evidence="1 2" key="2">
    <citation type="journal article" date="2012" name="BMC Genomics">
        <title>A comparative genomics perspective on the genetic content of the alkaliphilic haloarchaeon Natrialba magadii ATCC 43099T.</title>
        <authorList>
            <person name="Siddaramappa S."/>
            <person name="Challacombe J.F."/>
            <person name="Decastro R.E."/>
            <person name="Pfeiffer F."/>
            <person name="Sastre D.E."/>
            <person name="Gimenez M.I."/>
            <person name="Paggi R.A."/>
            <person name="Detter J.C."/>
            <person name="Davenport K.W."/>
            <person name="Goodwin L.A."/>
            <person name="Kyrpides N."/>
            <person name="Tapia R."/>
            <person name="Pitluck S."/>
            <person name="Lucas S."/>
            <person name="Woyke T."/>
            <person name="Maupin-Furlow J.A."/>
        </authorList>
    </citation>
    <scope>NUCLEOTIDE SEQUENCE [LARGE SCALE GENOMIC DNA]</scope>
    <source>
        <strain evidence="2">ATCC 43099 / DSM 3394 / CCM 3739 / CIP 104546 / IAM 13178 / JCM 8861 / NBRC 102185 / NCIMB 2190 / MS3</strain>
    </source>
</reference>
<dbReference type="KEGG" id="nmg:Nmag_1792"/>
<sequence>MGLSFAVLHGVLDTEPFSHSSAADQHHCEAILSVTKTAFSPYAAYN</sequence>
<evidence type="ECO:0000313" key="1">
    <source>
        <dbReference type="EMBL" id="ADD05366.1"/>
    </source>
</evidence>
<accession>D3SUV8</accession>
<proteinExistence type="predicted"/>
<protein>
    <submittedName>
        <fullName evidence="1">Uncharacterized protein</fullName>
    </submittedName>
</protein>
<dbReference type="HOGENOM" id="CLU_3178669_0_0_2"/>
<dbReference type="AlphaFoldDB" id="D3SUV8"/>
<dbReference type="Proteomes" id="UP000001879">
    <property type="component" value="Chromosome"/>
</dbReference>
<dbReference type="STRING" id="547559.Nmag_1792"/>
<name>D3SUV8_NATMM</name>
<reference evidence="2" key="1">
    <citation type="submission" date="2010-02" db="EMBL/GenBank/DDBJ databases">
        <title>Complete sequence of chromosome of Natrialba magadii ATCC 43099.</title>
        <authorList>
            <consortium name="US DOE Joint Genome Institute"/>
            <person name="Lucas S."/>
            <person name="Copeland A."/>
            <person name="Lapidus A."/>
            <person name="Cheng J.-F."/>
            <person name="Bruce D."/>
            <person name="Goodwin L."/>
            <person name="Pitluck S."/>
            <person name="Davenport K."/>
            <person name="Saunders E."/>
            <person name="Detter J.C."/>
            <person name="Han C."/>
            <person name="Tapia R."/>
            <person name="Land M."/>
            <person name="Hauser L."/>
            <person name="Kyrpides N."/>
            <person name="Mikhailova N."/>
            <person name="De Castro R.E."/>
            <person name="Maupin-Furlow J.A."/>
            <person name="Woyke T."/>
        </authorList>
    </citation>
    <scope>NUCLEOTIDE SEQUENCE [LARGE SCALE GENOMIC DNA]</scope>
    <source>
        <strain evidence="2">ATCC 43099 / DSM 3394 / CCM 3739 / CIP 104546 / IAM 13178 / JCM 8861 / NBRC 102185 / NCIMB 2190 / MS3</strain>
    </source>
</reference>